<feature type="transmembrane region" description="Helical" evidence="1">
    <location>
        <begin position="243"/>
        <end position="266"/>
    </location>
</feature>
<dbReference type="Pfam" id="PF07854">
    <property type="entry name" value="DUF1646"/>
    <property type="match status" value="1"/>
</dbReference>
<keyword evidence="1" id="KW-1133">Transmembrane helix</keyword>
<gene>
    <name evidence="2" type="ordered locus">Arcve_0331</name>
</gene>
<dbReference type="PIRSF" id="PIRSF019205">
    <property type="entry name" value="DUF1646"/>
    <property type="match status" value="1"/>
</dbReference>
<evidence type="ECO:0000256" key="1">
    <source>
        <dbReference type="SAM" id="Phobius"/>
    </source>
</evidence>
<dbReference type="AlphaFoldDB" id="F2KPD3"/>
<feature type="transmembrane region" description="Helical" evidence="1">
    <location>
        <begin position="12"/>
        <end position="29"/>
    </location>
</feature>
<dbReference type="KEGG" id="ave:Arcve_0331"/>
<feature type="transmembrane region" description="Helical" evidence="1">
    <location>
        <begin position="111"/>
        <end position="136"/>
    </location>
</feature>
<keyword evidence="1" id="KW-0812">Transmembrane</keyword>
<protein>
    <recommendedName>
        <fullName evidence="4">Cation transporter</fullName>
    </recommendedName>
</protein>
<feature type="transmembrane region" description="Helical" evidence="1">
    <location>
        <begin position="306"/>
        <end position="325"/>
    </location>
</feature>
<dbReference type="GeneID" id="10393425"/>
<dbReference type="EMBL" id="CP002588">
    <property type="protein sequence ID" value="AEA46364.1"/>
    <property type="molecule type" value="Genomic_DNA"/>
</dbReference>
<feature type="transmembrane region" description="Helical" evidence="1">
    <location>
        <begin position="337"/>
        <end position="358"/>
    </location>
</feature>
<dbReference type="eggNOG" id="arCOG04052">
    <property type="taxonomic scope" value="Archaea"/>
</dbReference>
<keyword evidence="3" id="KW-1185">Reference proteome</keyword>
<evidence type="ECO:0000313" key="3">
    <source>
        <dbReference type="Proteomes" id="UP000008136"/>
    </source>
</evidence>
<dbReference type="RefSeq" id="WP_013683038.1">
    <property type="nucleotide sequence ID" value="NC_015320.1"/>
</dbReference>
<dbReference type="Proteomes" id="UP000008136">
    <property type="component" value="Chromosome"/>
</dbReference>
<feature type="transmembrane region" description="Helical" evidence="1">
    <location>
        <begin position="191"/>
        <end position="217"/>
    </location>
</feature>
<feature type="transmembrane region" description="Helical" evidence="1">
    <location>
        <begin position="41"/>
        <end position="58"/>
    </location>
</feature>
<accession>F2KPD3</accession>
<reference evidence="2 3" key="1">
    <citation type="submission" date="2011-03" db="EMBL/GenBank/DDBJ databases">
        <title>The complete genome of Archaeoglobus veneficus SNP6.</title>
        <authorList>
            <consortium name="US DOE Joint Genome Institute (JGI-PGF)"/>
            <person name="Lucas S."/>
            <person name="Copeland A."/>
            <person name="Lapidus A."/>
            <person name="Bruce D."/>
            <person name="Goodwin L."/>
            <person name="Pitluck S."/>
            <person name="Kyrpides N."/>
            <person name="Mavromatis K."/>
            <person name="Pagani I."/>
            <person name="Ivanova N."/>
            <person name="Mikhailova N."/>
            <person name="Lu M."/>
            <person name="Detter J.C."/>
            <person name="Tapia R."/>
            <person name="Han C."/>
            <person name="Land M."/>
            <person name="Hauser L."/>
            <person name="Markowitz V."/>
            <person name="Cheng J.-F."/>
            <person name="Hugenholtz P."/>
            <person name="Woyke T."/>
            <person name="Wu D."/>
            <person name="Spring S."/>
            <person name="Brambilla E."/>
            <person name="Klenk H.-P."/>
            <person name="Eisen J.A."/>
        </authorList>
    </citation>
    <scope>NUCLEOTIDE SEQUENCE [LARGE SCALE GENOMIC DNA]</scope>
    <source>
        <strain>SNP6</strain>
    </source>
</reference>
<name>F2KPD3_ARCVS</name>
<dbReference type="InterPro" id="IPR012443">
    <property type="entry name" value="DUF1646"/>
</dbReference>
<dbReference type="HOGENOM" id="CLU_822987_0_0_2"/>
<evidence type="ECO:0008006" key="4">
    <source>
        <dbReference type="Google" id="ProtNLM"/>
    </source>
</evidence>
<sequence length="364" mass="39328">MMVEVSPEPVPHIAAGLFAIFLMVLILPFKVRKVEENLEAFFLVMGIIAVTVSGFWSVELVEEALRDPVSIGGLPIGIFQVVLVAGIVIYKFNRQIYSGIIGAMNKLGLRAFVFLMILLLSLVSSIISVIVTAVILSEIIAAMPVDRDKKIKITVITCFAVGLGAALTPVGEPLSTIAVSKLKGEPYHADFFFLFDLLAEYIIPGIVVLSALGAVYAGKASSRAEIPEYAESLRLVILRAIRVYMFVAALVLLGRGLTPLVIWYFTKIPPYILYWVNMISAVLDNATLAAAEIAPQLSIMQIKSALIGLLISGGMLIPGNIPNIVAAGRLRITSKEWAHIGVPLGLILMAIYFAVLMLEGLAHV</sequence>
<evidence type="ECO:0000313" key="2">
    <source>
        <dbReference type="EMBL" id="AEA46364.1"/>
    </source>
</evidence>
<proteinExistence type="predicted"/>
<keyword evidence="1" id="KW-0472">Membrane</keyword>
<feature type="transmembrane region" description="Helical" evidence="1">
    <location>
        <begin position="70"/>
        <end position="90"/>
    </location>
</feature>
<dbReference type="STRING" id="693661.Arcve_0331"/>
<organism evidence="2 3">
    <name type="scientific">Archaeoglobus veneficus (strain DSM 11195 / SNP6)</name>
    <dbReference type="NCBI Taxonomy" id="693661"/>
    <lineage>
        <taxon>Archaea</taxon>
        <taxon>Methanobacteriati</taxon>
        <taxon>Methanobacteriota</taxon>
        <taxon>Archaeoglobi</taxon>
        <taxon>Archaeoglobales</taxon>
        <taxon>Archaeoglobaceae</taxon>
        <taxon>Archaeoglobus</taxon>
    </lineage>
</organism>